<protein>
    <submittedName>
        <fullName evidence="2">KAP-like P-loop domain-containing protein</fullName>
    </submittedName>
</protein>
<evidence type="ECO:0000259" key="1">
    <source>
        <dbReference type="Pfam" id="PF07693"/>
    </source>
</evidence>
<dbReference type="Pfam" id="PF07693">
    <property type="entry name" value="KAP_NTPase"/>
    <property type="match status" value="1"/>
</dbReference>
<feature type="domain" description="KAP NTPase" evidence="1">
    <location>
        <begin position="38"/>
        <end position="281"/>
    </location>
</feature>
<dbReference type="AlphaFoldDB" id="A0A2V2BCF4"/>
<proteinExistence type="predicted"/>
<dbReference type="RefSeq" id="WP_181377159.1">
    <property type="nucleotide sequence ID" value="NZ_QGHF01000011.1"/>
</dbReference>
<dbReference type="InterPro" id="IPR027417">
    <property type="entry name" value="P-loop_NTPase"/>
</dbReference>
<dbReference type="SUPFAM" id="SSF52540">
    <property type="entry name" value="P-loop containing nucleoside triphosphate hydrolases"/>
    <property type="match status" value="1"/>
</dbReference>
<evidence type="ECO:0000313" key="2">
    <source>
        <dbReference type="EMBL" id="PWK94294.1"/>
    </source>
</evidence>
<name>A0A2V2BCF4_9GAMM</name>
<reference evidence="2 3" key="1">
    <citation type="submission" date="2018-05" db="EMBL/GenBank/DDBJ databases">
        <title>Genomic Encyclopedia of Type Strains, Phase IV (KMG-V): Genome sequencing to study the core and pangenomes of soil and plant-associated prokaryotes.</title>
        <authorList>
            <person name="Whitman W."/>
        </authorList>
    </citation>
    <scope>NUCLEOTIDE SEQUENCE [LARGE SCALE GENOMIC DNA]</scope>
    <source>
        <strain evidence="2 3">PNA 200-10</strain>
    </source>
</reference>
<gene>
    <name evidence="2" type="ORF">C7431_11129</name>
</gene>
<accession>A0A2V2BCF4</accession>
<sequence>MKKIPNELTFKWSEPVDGLPADSMDRSGHARFLTTLLLSKSEQGSYVLNLNAEWGAGKSWFLRRWQREIRDFYPTAYIDAWKNDHLQDPLLNVVAEIRSSLIARTDKAVLDSRLIKSTWRLFKAIAPEMTKFLLKSRLGIDSEELRSLMSGDESAELGARLVDEALKAHEVTGNSVQEFRTGIQGWLDAVINTSQPKLSYPLFVFVDELDRCRPTYAIEMLETIKHLFSIENVVFVIATDKAQLQHSIRAIYGDGFNSRLYLDRFFQRSVTLNEVSRSHFIRTWYFRNPLLQEYFSKEQYAMLYEGDEREEILLQLLAGIADGFKMQLRTVDLWLDRLAVAIAATQKKPDIPLLALLMAVETHAPERLDDLKAGKAVFAGARGPEANALVFRHYTLQLSWRFGQYADIYNVDTQSYRTRLGNVFVSKISLVKYLEMISTMLKNPGADARQTAIQCLMKSFADYRQGRGPSASSVSGDLAGNTHHNEAFQILVLRHLETGMTMRDYYALCSLATHLD</sequence>
<dbReference type="InterPro" id="IPR011646">
    <property type="entry name" value="KAP_P-loop"/>
</dbReference>
<dbReference type="Proteomes" id="UP000245981">
    <property type="component" value="Unassembled WGS sequence"/>
</dbReference>
<evidence type="ECO:0000313" key="3">
    <source>
        <dbReference type="Proteomes" id="UP000245981"/>
    </source>
</evidence>
<comment type="caution">
    <text evidence="2">The sequence shown here is derived from an EMBL/GenBank/DDBJ whole genome shotgun (WGS) entry which is preliminary data.</text>
</comment>
<dbReference type="EMBL" id="QGHF01000011">
    <property type="protein sequence ID" value="PWK94294.1"/>
    <property type="molecule type" value="Genomic_DNA"/>
</dbReference>
<organism evidence="2 3">
    <name type="scientific">Pantoea allii</name>
    <dbReference type="NCBI Taxonomy" id="574096"/>
    <lineage>
        <taxon>Bacteria</taxon>
        <taxon>Pseudomonadati</taxon>
        <taxon>Pseudomonadota</taxon>
        <taxon>Gammaproteobacteria</taxon>
        <taxon>Enterobacterales</taxon>
        <taxon>Erwiniaceae</taxon>
        <taxon>Pantoea</taxon>
    </lineage>
</organism>